<dbReference type="EMBL" id="BNCK01000002">
    <property type="protein sequence ID" value="GHF84871.1"/>
    <property type="molecule type" value="Genomic_DNA"/>
</dbReference>
<dbReference type="RefSeq" id="WP_189767992.1">
    <property type="nucleotide sequence ID" value="NZ_BNCK01000002.1"/>
</dbReference>
<comment type="caution">
    <text evidence="2">The sequence shown here is derived from an EMBL/GenBank/DDBJ whole genome shotgun (WGS) entry which is preliminary data.</text>
</comment>
<gene>
    <name evidence="2" type="ORF">GCM10017161_10440</name>
</gene>
<dbReference type="Gene3D" id="3.40.190.10">
    <property type="entry name" value="Periplasmic binding protein-like II"/>
    <property type="match status" value="2"/>
</dbReference>
<feature type="domain" description="Solute-binding protein family 3/N-terminal" evidence="1">
    <location>
        <begin position="43"/>
        <end position="128"/>
    </location>
</feature>
<dbReference type="AlphaFoldDB" id="A0A919BFW9"/>
<dbReference type="PANTHER" id="PTHR38834">
    <property type="entry name" value="PERIPLASMIC SUBSTRATE BINDING PROTEIN FAMILY 3"/>
    <property type="match status" value="1"/>
</dbReference>
<keyword evidence="3" id="KW-1185">Reference proteome</keyword>
<reference evidence="2" key="2">
    <citation type="submission" date="2020-09" db="EMBL/GenBank/DDBJ databases">
        <authorList>
            <person name="Sun Q."/>
            <person name="Kim S."/>
        </authorList>
    </citation>
    <scope>NUCLEOTIDE SEQUENCE</scope>
    <source>
        <strain evidence="2">KCTC 42731</strain>
    </source>
</reference>
<name>A0A919BFW9_9GAMM</name>
<evidence type="ECO:0000313" key="2">
    <source>
        <dbReference type="EMBL" id="GHF84871.1"/>
    </source>
</evidence>
<evidence type="ECO:0000259" key="1">
    <source>
        <dbReference type="Pfam" id="PF00497"/>
    </source>
</evidence>
<protein>
    <recommendedName>
        <fullName evidence="1">Solute-binding protein family 3/N-terminal domain-containing protein</fullName>
    </recommendedName>
</protein>
<dbReference type="InterPro" id="IPR001638">
    <property type="entry name" value="Solute-binding_3/MltF_N"/>
</dbReference>
<dbReference type="Pfam" id="PF00497">
    <property type="entry name" value="SBP_bac_3"/>
    <property type="match status" value="1"/>
</dbReference>
<reference evidence="2" key="1">
    <citation type="journal article" date="2014" name="Int. J. Syst. Evol. Microbiol.">
        <title>Complete genome sequence of Corynebacterium casei LMG S-19264T (=DSM 44701T), isolated from a smear-ripened cheese.</title>
        <authorList>
            <consortium name="US DOE Joint Genome Institute (JGI-PGF)"/>
            <person name="Walter F."/>
            <person name="Albersmeier A."/>
            <person name="Kalinowski J."/>
            <person name="Ruckert C."/>
        </authorList>
    </citation>
    <scope>NUCLEOTIDE SEQUENCE</scope>
    <source>
        <strain evidence="2">KCTC 42731</strain>
    </source>
</reference>
<dbReference type="SUPFAM" id="SSF53850">
    <property type="entry name" value="Periplasmic binding protein-like II"/>
    <property type="match status" value="1"/>
</dbReference>
<proteinExistence type="predicted"/>
<accession>A0A919BFW9</accession>
<dbReference type="Proteomes" id="UP000623842">
    <property type="component" value="Unassembled WGS sequence"/>
</dbReference>
<organism evidence="2 3">
    <name type="scientific">Thalassotalea marina</name>
    <dbReference type="NCBI Taxonomy" id="1673741"/>
    <lineage>
        <taxon>Bacteria</taxon>
        <taxon>Pseudomonadati</taxon>
        <taxon>Pseudomonadota</taxon>
        <taxon>Gammaproteobacteria</taxon>
        <taxon>Alteromonadales</taxon>
        <taxon>Colwelliaceae</taxon>
        <taxon>Thalassotalea</taxon>
    </lineage>
</organism>
<evidence type="ECO:0000313" key="3">
    <source>
        <dbReference type="Proteomes" id="UP000623842"/>
    </source>
</evidence>
<dbReference type="PANTHER" id="PTHR38834:SF3">
    <property type="entry name" value="SOLUTE-BINDING PROTEIN FAMILY 3_N-TERMINAL DOMAIN-CONTAINING PROTEIN"/>
    <property type="match status" value="1"/>
</dbReference>
<sequence>MLAASRWKKLAGLLLSVVFFGTGYVKADTQTNSYPLDFYTEIYPPSAYIKDDQLTGLSVETLRLVWQQLNITEPPIWVVPWARGYVQVQRDRHTVLFAMSRSTKREKQFKWVGPIFTAHYLLVSNNNKLDNNALKSASFALIRDDITEELLLQLGVKNLVESANMQQAEQMLASKRIDILAISASGLRDIFKQQPDKINQYKVVCKLASVGDYFAFNRNVPESVISKYQQAMMQLSSQIKQLRIKYKVDDTLNAHPYEFINPPNCSPQIG</sequence>